<evidence type="ECO:0000256" key="10">
    <source>
        <dbReference type="ARBA" id="ARBA00042475"/>
    </source>
</evidence>
<dbReference type="InterPro" id="IPR030470">
    <property type="entry name" value="UbiA_prenylTrfase_CS"/>
</dbReference>
<dbReference type="GO" id="GO:0005886">
    <property type="term" value="C:plasma membrane"/>
    <property type="evidence" value="ECO:0007669"/>
    <property type="project" value="UniProtKB-SubCell"/>
</dbReference>
<feature type="transmembrane region" description="Helical" evidence="11">
    <location>
        <begin position="58"/>
        <end position="83"/>
    </location>
</feature>
<dbReference type="NCBIfam" id="NF003349">
    <property type="entry name" value="PRK04375.1-2"/>
    <property type="match status" value="1"/>
</dbReference>
<feature type="transmembrane region" description="Helical" evidence="11">
    <location>
        <begin position="104"/>
        <end position="124"/>
    </location>
</feature>
<feature type="transmembrane region" description="Helical" evidence="11">
    <location>
        <begin position="232"/>
        <end position="249"/>
    </location>
</feature>
<dbReference type="GO" id="GO:0008495">
    <property type="term" value="F:protoheme IX farnesyltransferase activity"/>
    <property type="evidence" value="ECO:0007669"/>
    <property type="project" value="InterPro"/>
</dbReference>
<gene>
    <name evidence="12" type="ORF">UFOPK1353_01002</name>
</gene>
<evidence type="ECO:0000256" key="3">
    <source>
        <dbReference type="ARBA" id="ARBA00022475"/>
    </source>
</evidence>
<dbReference type="Gene3D" id="1.10.357.140">
    <property type="entry name" value="UbiA prenyltransferase"/>
    <property type="match status" value="1"/>
</dbReference>
<evidence type="ECO:0000256" key="1">
    <source>
        <dbReference type="ARBA" id="ARBA00004651"/>
    </source>
</evidence>
<accession>A0A6J6BVU5</accession>
<dbReference type="GO" id="GO:0006783">
    <property type="term" value="P:heme biosynthetic process"/>
    <property type="evidence" value="ECO:0007669"/>
    <property type="project" value="UniProtKB-KW"/>
</dbReference>
<keyword evidence="6 11" id="KW-1133">Transmembrane helix</keyword>
<keyword evidence="5 11" id="KW-0812">Transmembrane</keyword>
<keyword evidence="4" id="KW-0808">Transferase</keyword>
<evidence type="ECO:0000256" key="5">
    <source>
        <dbReference type="ARBA" id="ARBA00022692"/>
    </source>
</evidence>
<dbReference type="InterPro" id="IPR006369">
    <property type="entry name" value="Protohaem_IX_farnesylTrfase"/>
</dbReference>
<dbReference type="EMBL" id="CAEZSE010000184">
    <property type="protein sequence ID" value="CAB4542298.1"/>
    <property type="molecule type" value="Genomic_DNA"/>
</dbReference>
<dbReference type="PANTHER" id="PTHR43448:SF7">
    <property type="entry name" value="4-HYDROXYBENZOATE SOLANESYLTRANSFERASE"/>
    <property type="match status" value="1"/>
</dbReference>
<sequence length="307" mass="33395">MTLNVRPVVPSRLFSHESKHSPKTVVGGYIALTKPRIIELLLVTTVPTMVLAAGKWPAWSLIAITLLGGTLAAGGANTINMYIDRDIDKLMKRTQSRPLVTGLIAPKNALVFAMILEVLAFAILWAGANLLSACLALSATAFYVFIYSLWLKRTSKQNIVIGGAAGAMPTLIGWSAVTNTVGWPAVWLFIIMFLWTPPHFWALAIRHADEYRAANVPMLPVVVSLERTVRTMFWYTVILAAATLVLMPVANLGWIYGGTAIVVGLGFSVGTAMLGRKPTEAWSMKVFSFSITYVTVLFGALMIDVLV</sequence>
<evidence type="ECO:0000256" key="6">
    <source>
        <dbReference type="ARBA" id="ARBA00022989"/>
    </source>
</evidence>
<evidence type="ECO:0000256" key="8">
    <source>
        <dbReference type="ARBA" id="ARBA00023136"/>
    </source>
</evidence>
<comment type="pathway">
    <text evidence="2">Porphyrin-containing compound metabolism; heme O biosynthesis; heme O from protoheme: step 1/1.</text>
</comment>
<organism evidence="12">
    <name type="scientific">freshwater metagenome</name>
    <dbReference type="NCBI Taxonomy" id="449393"/>
    <lineage>
        <taxon>unclassified sequences</taxon>
        <taxon>metagenomes</taxon>
        <taxon>ecological metagenomes</taxon>
    </lineage>
</organism>
<keyword evidence="3" id="KW-1003">Cell membrane</keyword>
<evidence type="ECO:0000256" key="2">
    <source>
        <dbReference type="ARBA" id="ARBA00004919"/>
    </source>
</evidence>
<dbReference type="HAMAP" id="MF_00154">
    <property type="entry name" value="CyoE_CtaB"/>
    <property type="match status" value="1"/>
</dbReference>
<dbReference type="InterPro" id="IPR000537">
    <property type="entry name" value="UbiA_prenyltransferase"/>
</dbReference>
<dbReference type="AlphaFoldDB" id="A0A6J6BVU5"/>
<keyword evidence="7" id="KW-0350">Heme biosynthesis</keyword>
<dbReference type="CDD" id="cd13957">
    <property type="entry name" value="PT_UbiA_Cox10"/>
    <property type="match status" value="1"/>
</dbReference>
<reference evidence="12" key="1">
    <citation type="submission" date="2020-05" db="EMBL/GenBank/DDBJ databases">
        <authorList>
            <person name="Chiriac C."/>
            <person name="Salcher M."/>
            <person name="Ghai R."/>
            <person name="Kavagutti S V."/>
        </authorList>
    </citation>
    <scope>NUCLEOTIDE SEQUENCE</scope>
</reference>
<feature type="transmembrane region" description="Helical" evidence="11">
    <location>
        <begin position="158"/>
        <end position="177"/>
    </location>
</feature>
<evidence type="ECO:0000256" key="4">
    <source>
        <dbReference type="ARBA" id="ARBA00022679"/>
    </source>
</evidence>
<evidence type="ECO:0000256" key="11">
    <source>
        <dbReference type="SAM" id="Phobius"/>
    </source>
</evidence>
<keyword evidence="8 11" id="KW-0472">Membrane</keyword>
<dbReference type="Pfam" id="PF01040">
    <property type="entry name" value="UbiA"/>
    <property type="match status" value="1"/>
</dbReference>
<evidence type="ECO:0000313" key="12">
    <source>
        <dbReference type="EMBL" id="CAB4542298.1"/>
    </source>
</evidence>
<feature type="transmembrane region" description="Helical" evidence="11">
    <location>
        <begin position="130"/>
        <end position="151"/>
    </location>
</feature>
<feature type="transmembrane region" description="Helical" evidence="11">
    <location>
        <begin position="255"/>
        <end position="274"/>
    </location>
</feature>
<name>A0A6J6BVU5_9ZZZZ</name>
<protein>
    <recommendedName>
        <fullName evidence="9">Protoheme IX farnesyltransferase</fullName>
    </recommendedName>
    <alternativeName>
        <fullName evidence="10">Heme B farnesyltransferase</fullName>
    </alternativeName>
</protein>
<evidence type="ECO:0000256" key="7">
    <source>
        <dbReference type="ARBA" id="ARBA00023133"/>
    </source>
</evidence>
<proteinExistence type="inferred from homology"/>
<feature type="transmembrane region" description="Helical" evidence="11">
    <location>
        <begin position="286"/>
        <end position="306"/>
    </location>
</feature>
<comment type="subcellular location">
    <subcellularLocation>
        <location evidence="1">Cell membrane</location>
        <topology evidence="1">Multi-pass membrane protein</topology>
    </subcellularLocation>
</comment>
<dbReference type="PANTHER" id="PTHR43448">
    <property type="entry name" value="PROTOHEME IX FARNESYLTRANSFERASE, MITOCHONDRIAL"/>
    <property type="match status" value="1"/>
</dbReference>
<dbReference type="NCBIfam" id="TIGR01473">
    <property type="entry name" value="cyoE_ctaB"/>
    <property type="match status" value="1"/>
</dbReference>
<dbReference type="InterPro" id="IPR044878">
    <property type="entry name" value="UbiA_sf"/>
</dbReference>
<dbReference type="FunFam" id="1.10.357.140:FF:000001">
    <property type="entry name" value="Protoheme IX farnesyltransferase"/>
    <property type="match status" value="1"/>
</dbReference>
<evidence type="ECO:0000256" key="9">
    <source>
        <dbReference type="ARBA" id="ARBA00040810"/>
    </source>
</evidence>
<dbReference type="PROSITE" id="PS00943">
    <property type="entry name" value="UBIA"/>
    <property type="match status" value="1"/>
</dbReference>
<feature type="transmembrane region" description="Helical" evidence="11">
    <location>
        <begin position="183"/>
        <end position="204"/>
    </location>
</feature>